<feature type="transmembrane region" description="Helical" evidence="1">
    <location>
        <begin position="111"/>
        <end position="128"/>
    </location>
</feature>
<keyword evidence="1" id="KW-0472">Membrane</keyword>
<dbReference type="PANTHER" id="PTHR14969:SF13">
    <property type="entry name" value="AT30094P"/>
    <property type="match status" value="1"/>
</dbReference>
<name>A0ABU8MWM1_9PSEU</name>
<dbReference type="EMBL" id="JBBEGN010000027">
    <property type="protein sequence ID" value="MEJ2871713.1"/>
    <property type="molecule type" value="Genomic_DNA"/>
</dbReference>
<dbReference type="PANTHER" id="PTHR14969">
    <property type="entry name" value="SPHINGOSINE-1-PHOSPHATE PHOSPHOHYDROLASE"/>
    <property type="match status" value="1"/>
</dbReference>
<dbReference type="RefSeq" id="WP_337698289.1">
    <property type="nucleotide sequence ID" value="NZ_JBBEGN010000027.1"/>
</dbReference>
<accession>A0ABU8MWM1</accession>
<dbReference type="InterPro" id="IPR036938">
    <property type="entry name" value="PAP2/HPO_sf"/>
</dbReference>
<evidence type="ECO:0000259" key="2">
    <source>
        <dbReference type="SMART" id="SM00014"/>
    </source>
</evidence>
<evidence type="ECO:0000313" key="4">
    <source>
        <dbReference type="Proteomes" id="UP001385809"/>
    </source>
</evidence>
<keyword evidence="1" id="KW-1133">Transmembrane helix</keyword>
<keyword evidence="1" id="KW-0812">Transmembrane</keyword>
<protein>
    <submittedName>
        <fullName evidence="3">Phosphatase PAP2 family protein</fullName>
    </submittedName>
</protein>
<feature type="domain" description="Phosphatidic acid phosphatase type 2/haloperoxidase" evidence="2">
    <location>
        <begin position="109"/>
        <end position="229"/>
    </location>
</feature>
<evidence type="ECO:0000313" key="3">
    <source>
        <dbReference type="EMBL" id="MEJ2871713.1"/>
    </source>
</evidence>
<feature type="transmembrane region" description="Helical" evidence="1">
    <location>
        <begin position="81"/>
        <end position="104"/>
    </location>
</feature>
<dbReference type="Proteomes" id="UP001385809">
    <property type="component" value="Unassembled WGS sequence"/>
</dbReference>
<evidence type="ECO:0000256" key="1">
    <source>
        <dbReference type="SAM" id="Phobius"/>
    </source>
</evidence>
<dbReference type="InterPro" id="IPR000326">
    <property type="entry name" value="PAP2/HPO"/>
</dbReference>
<proteinExistence type="predicted"/>
<dbReference type="SUPFAM" id="SSF48317">
    <property type="entry name" value="Acid phosphatase/Vanadium-dependent haloperoxidase"/>
    <property type="match status" value="1"/>
</dbReference>
<dbReference type="SMART" id="SM00014">
    <property type="entry name" value="acidPPc"/>
    <property type="match status" value="1"/>
</dbReference>
<dbReference type="Gene3D" id="1.20.144.10">
    <property type="entry name" value="Phosphatidic acid phosphatase type 2/haloperoxidase"/>
    <property type="match status" value="1"/>
</dbReference>
<keyword evidence="4" id="KW-1185">Reference proteome</keyword>
<gene>
    <name evidence="3" type="ORF">WCD74_28395</name>
</gene>
<feature type="transmembrane region" description="Helical" evidence="1">
    <location>
        <begin position="156"/>
        <end position="175"/>
    </location>
</feature>
<dbReference type="Pfam" id="PF01569">
    <property type="entry name" value="PAP2"/>
    <property type="match status" value="1"/>
</dbReference>
<comment type="caution">
    <text evidence="3">The sequence shown here is derived from an EMBL/GenBank/DDBJ whole genome shotgun (WGS) entry which is preliminary data.</text>
</comment>
<feature type="transmembrane region" description="Helical" evidence="1">
    <location>
        <begin position="187"/>
        <end position="208"/>
    </location>
</feature>
<organism evidence="3 4">
    <name type="scientific">Actinomycetospora aurantiaca</name>
    <dbReference type="NCBI Taxonomy" id="3129233"/>
    <lineage>
        <taxon>Bacteria</taxon>
        <taxon>Bacillati</taxon>
        <taxon>Actinomycetota</taxon>
        <taxon>Actinomycetes</taxon>
        <taxon>Pseudonocardiales</taxon>
        <taxon>Pseudonocardiaceae</taxon>
        <taxon>Actinomycetospora</taxon>
    </lineage>
</organism>
<feature type="transmembrane region" description="Helical" evidence="1">
    <location>
        <begin position="214"/>
        <end position="235"/>
    </location>
</feature>
<reference evidence="3 4" key="1">
    <citation type="submission" date="2024-03" db="EMBL/GenBank/DDBJ databases">
        <title>Actinomycetospora sp. OC33-EN08, a novel actinomycete isolated from wild orchid (Aerides multiflora).</title>
        <authorList>
            <person name="Suriyachadkun C."/>
        </authorList>
    </citation>
    <scope>NUCLEOTIDE SEQUENCE [LARGE SCALE GENOMIC DNA]</scope>
    <source>
        <strain evidence="3 4">OC33-EN08</strain>
    </source>
</reference>
<sequence>MAVAIGLAVVAAVLLGGAVYARARAPRSVGRCLLLAGVLVGVSASVFGLVAGDDTLAATDGPVLGWMVAHRTPGLTDLAEAASLFGGTFFTGGLAVLAALVLAVRGRRARAAVWVGAVVVGSLTIRLLKTAVERVRPPLDARLAVETSASLPSGHALMASLGVGLTVVAVLVLLRDAGVGRPVVREAIVLVGALIVLLVGTSRTYLGVHWTTDVLAGWMLGAALLALAVAMATVLEAGQSEIRPLKGSVDAPVS</sequence>